<reference evidence="7" key="1">
    <citation type="submission" date="2021-02" db="EMBL/GenBank/DDBJ databases">
        <authorList>
            <person name="Dougan E. K."/>
            <person name="Rhodes N."/>
            <person name="Thang M."/>
            <person name="Chan C."/>
        </authorList>
    </citation>
    <scope>NUCLEOTIDE SEQUENCE</scope>
</reference>
<dbReference type="PROSITE" id="PS50089">
    <property type="entry name" value="ZF_RING_2"/>
    <property type="match status" value="1"/>
</dbReference>
<dbReference type="InterPro" id="IPR000048">
    <property type="entry name" value="IQ_motif_EF-hand-BS"/>
</dbReference>
<feature type="compositionally biased region" description="Pro residues" evidence="5">
    <location>
        <begin position="468"/>
        <end position="478"/>
    </location>
</feature>
<evidence type="ECO:0000256" key="2">
    <source>
        <dbReference type="ARBA" id="ARBA00022771"/>
    </source>
</evidence>
<comment type="caution">
    <text evidence="7">The sequence shown here is derived from an EMBL/GenBank/DDBJ whole genome shotgun (WGS) entry which is preliminary data.</text>
</comment>
<dbReference type="GO" id="GO:0008270">
    <property type="term" value="F:zinc ion binding"/>
    <property type="evidence" value="ECO:0007669"/>
    <property type="project" value="UniProtKB-KW"/>
</dbReference>
<dbReference type="EMBL" id="CAJNIZ010016446">
    <property type="protein sequence ID" value="CAE7385920.1"/>
    <property type="molecule type" value="Genomic_DNA"/>
</dbReference>
<dbReference type="InterPro" id="IPR015943">
    <property type="entry name" value="WD40/YVTN_repeat-like_dom_sf"/>
</dbReference>
<dbReference type="CDD" id="cd16448">
    <property type="entry name" value="RING-H2"/>
    <property type="match status" value="1"/>
</dbReference>
<dbReference type="SMART" id="SM00320">
    <property type="entry name" value="WD40"/>
    <property type="match status" value="5"/>
</dbReference>
<dbReference type="GO" id="GO:0032040">
    <property type="term" value="C:small-subunit processome"/>
    <property type="evidence" value="ECO:0007669"/>
    <property type="project" value="TreeGrafter"/>
</dbReference>
<evidence type="ECO:0000256" key="1">
    <source>
        <dbReference type="ARBA" id="ARBA00022723"/>
    </source>
</evidence>
<dbReference type="Gene3D" id="1.20.5.190">
    <property type="match status" value="1"/>
</dbReference>
<organism evidence="7 8">
    <name type="scientific">Symbiodinium pilosum</name>
    <name type="common">Dinoflagellate</name>
    <dbReference type="NCBI Taxonomy" id="2952"/>
    <lineage>
        <taxon>Eukaryota</taxon>
        <taxon>Sar</taxon>
        <taxon>Alveolata</taxon>
        <taxon>Dinophyceae</taxon>
        <taxon>Suessiales</taxon>
        <taxon>Symbiodiniaceae</taxon>
        <taxon>Symbiodinium</taxon>
    </lineage>
</organism>
<dbReference type="GO" id="GO:0034455">
    <property type="term" value="C:t-UTP complex"/>
    <property type="evidence" value="ECO:0007669"/>
    <property type="project" value="TreeGrafter"/>
</dbReference>
<dbReference type="SMART" id="SM00744">
    <property type="entry name" value="RINGv"/>
    <property type="match status" value="1"/>
</dbReference>
<dbReference type="PROSITE" id="PS50096">
    <property type="entry name" value="IQ"/>
    <property type="match status" value="2"/>
</dbReference>
<evidence type="ECO:0000256" key="5">
    <source>
        <dbReference type="SAM" id="MobiDB-lite"/>
    </source>
</evidence>
<name>A0A812QJN4_SYMPI</name>
<dbReference type="InterPro" id="IPR011016">
    <property type="entry name" value="Znf_RING-CH"/>
</dbReference>
<evidence type="ECO:0000313" key="8">
    <source>
        <dbReference type="Proteomes" id="UP000649617"/>
    </source>
</evidence>
<sequence length="1527" mass="167248">MHRRGNRLQHKSMLVSVSDGDVIEPQKRCEECEDRPAAFACDYCLDNYCVQCFWKCHFNGHRRQHTASKVAVVPMCNQCQNVRATIFSEQTQELMCTECFTMLHAKGNRMLHLFMDAMDLLVLLERLDPAFQEHMRRARPRVLWALSQLQGWVKGIEARRNFKKRKDVVLMIQRRWRGVLTRRRLLGMLHMHKWRRRQVNNYFLPKTAAERRAVKQKTTAMLSAKDVTTRAANQSLRELRQTILSTANADPLEEKVSVVWVLSCCVTAWSIPGRAAHAGSDGGASSFHDPYWDKVVEAPATPCEALPGAEVTMGASGSGFGASGALPGGAQTMPSGISPYTSYEQSSRFNGALTSPAGAATTQDLSKKDIRNTRFRAVQGVETVDQIENISSGYRQVAQHGTREQMVQFMQRVIVDFGLQALPPAALEDLARQHTKLCSSFKELLQDLKDEAARTMSGTGMPSAPCDPSAPPGEPSAPPGHSGPDADQALRPGASSSASSSTQSAQVSLNDLSLEDMEPSGTLLLASPAWSPLSLFRQRQFQLVIRNPRNPSVGLLVFASDDRSVLTAMVQAILAQLGPSVQSLAQPGSYQNLQNNPALLRRLAISPSDVATELCIPTAPSQEVHPEEEHGECPICFEAIHPGEAAMRCAGHGGVHHYFHSHCLQSWVTASRQGRQATCPVCRGQLQMNGQRLQQFLNGEASASLSEDDRTYLQNISDGLRGKNQWQQMNTLEKAAYAGGIIAAAGWGFMLGYNEPEHRVTRYLALDILPSEHRVAQGIGWFVGVIAFYVRQHLREKEERERCSDGEQCAAVANILKDGYVPAVQPSIRDSMELLRTRVCEWQPVGIDSIAIAPSGGSSPRLAARLAAEGRQQLRLISAGLHREVTEWDVETLEPIETCSPGGGAVWGLKVQGQSLFAACDDGTIRILSLTGGAGSLMYTKRINVSKTRLLSLAVQDTAIFAGADSKISKWSIEAGVCEGSMQLDQMLASGDSLGLVQIWDTASVNSVNAQEEQSPDVEDVEDGEPPPLPLLNLREAFEKLRRKERKTYKAGQIMSILQEDDDNCNYSTSGFDSWEKKSFTILLPVKQRGRHIGYMLDVGFQREAYDRGSTDKDETVRHVKLLPDGPSLKVTNKPCTSLFAITDEMPELDASSKTELEQLIQKCTRDVLDCRLFVFKPLESGLSPMMRRASGHLLGPALAYDLIGRQVRGTGTEYLCSSAISPDGKRVAASDMTGTRLFDLSVSELQVQRVPLPLEIANGAARALKFCSSKLLAVAPWHGHAIHLLDCEEKTLVATFEEHKAPVALLAAGGPGGEWLASADLGGAVHIFSLDGLYHHASVPIGRGAATAIGFDSSGQRLVVVTTAHVVSLFDVESQSMATDIPPFDIPKRHLAIHARICGVAAFPEAPDRLLLWGHNYVLAVNLREKANPSSKPSSDDSYTWRLWAGIRHVLAFFGLQKPWTLATDSAEVRKRKRGDADVDVALLPTGLAMEVTPESAAAALPTPFERKKFQKQGPKSKKTARGAEE</sequence>
<keyword evidence="8" id="KW-1185">Reference proteome</keyword>
<dbReference type="SUPFAM" id="SSF57850">
    <property type="entry name" value="RING/U-box"/>
    <property type="match status" value="1"/>
</dbReference>
<dbReference type="GO" id="GO:0030686">
    <property type="term" value="C:90S preribosome"/>
    <property type="evidence" value="ECO:0007669"/>
    <property type="project" value="InterPro"/>
</dbReference>
<accession>A0A812QJN4</accession>
<dbReference type="GO" id="GO:0000462">
    <property type="term" value="P:maturation of SSU-rRNA from tricistronic rRNA transcript (SSU-rRNA, 5.8S rRNA, LSU-rRNA)"/>
    <property type="evidence" value="ECO:0007669"/>
    <property type="project" value="InterPro"/>
</dbReference>
<dbReference type="InterPro" id="IPR001841">
    <property type="entry name" value="Znf_RING"/>
</dbReference>
<protein>
    <submittedName>
        <fullName evidence="7">Utp4 protein</fullName>
    </submittedName>
</protein>
<evidence type="ECO:0000256" key="4">
    <source>
        <dbReference type="PROSITE-ProRule" id="PRU00175"/>
    </source>
</evidence>
<feature type="region of interest" description="Disordered" evidence="5">
    <location>
        <begin position="1500"/>
        <end position="1527"/>
    </location>
</feature>
<feature type="compositionally biased region" description="Low complexity" evidence="5">
    <location>
        <begin position="494"/>
        <end position="507"/>
    </location>
</feature>
<feature type="domain" description="RING-type" evidence="6">
    <location>
        <begin position="633"/>
        <end position="683"/>
    </location>
</feature>
<dbReference type="InterPro" id="IPR011047">
    <property type="entry name" value="Quinoprotein_ADH-like_sf"/>
</dbReference>
<evidence type="ECO:0000313" key="7">
    <source>
        <dbReference type="EMBL" id="CAE7385920.1"/>
    </source>
</evidence>
<evidence type="ECO:0000259" key="6">
    <source>
        <dbReference type="PROSITE" id="PS50089"/>
    </source>
</evidence>
<proteinExistence type="predicted"/>
<gene>
    <name evidence="7" type="primary">utp4</name>
    <name evidence="7" type="ORF">SPIL2461_LOCUS9442</name>
</gene>
<feature type="compositionally biased region" description="Basic residues" evidence="5">
    <location>
        <begin position="1510"/>
        <end position="1527"/>
    </location>
</feature>
<dbReference type="SUPFAM" id="SSF50998">
    <property type="entry name" value="Quinoprotein alcohol dehydrogenase-like"/>
    <property type="match status" value="1"/>
</dbReference>
<dbReference type="InterPro" id="IPR001680">
    <property type="entry name" value="WD40_rpt"/>
</dbReference>
<dbReference type="PANTHER" id="PTHR44163">
    <property type="entry name" value="U3 SMALL NUCLEOLAR RNA-ASSOCIATED PROTEIN 4 HOMOLOG"/>
    <property type="match status" value="1"/>
</dbReference>
<dbReference type="Gene3D" id="2.130.10.10">
    <property type="entry name" value="YVTN repeat-like/Quinoprotein amine dehydrogenase"/>
    <property type="match status" value="2"/>
</dbReference>
<keyword evidence="2 4" id="KW-0863">Zinc-finger</keyword>
<feature type="region of interest" description="Disordered" evidence="5">
    <location>
        <begin position="455"/>
        <end position="507"/>
    </location>
</feature>
<dbReference type="SMART" id="SM00015">
    <property type="entry name" value="IQ"/>
    <property type="match status" value="2"/>
</dbReference>
<keyword evidence="1" id="KW-0479">Metal-binding</keyword>
<dbReference type="Gene3D" id="3.30.40.10">
    <property type="entry name" value="Zinc/RING finger domain, C3HC4 (zinc finger)"/>
    <property type="match status" value="1"/>
</dbReference>
<dbReference type="InterPro" id="IPR046351">
    <property type="entry name" value="UTP4"/>
</dbReference>
<keyword evidence="3" id="KW-0862">Zinc</keyword>
<dbReference type="Proteomes" id="UP000649617">
    <property type="component" value="Unassembled WGS sequence"/>
</dbReference>
<dbReference type="InterPro" id="IPR013083">
    <property type="entry name" value="Znf_RING/FYVE/PHD"/>
</dbReference>
<dbReference type="GO" id="GO:0003723">
    <property type="term" value="F:RNA binding"/>
    <property type="evidence" value="ECO:0007669"/>
    <property type="project" value="TreeGrafter"/>
</dbReference>
<dbReference type="OrthoDB" id="8883818at2759"/>
<evidence type="ECO:0000256" key="3">
    <source>
        <dbReference type="ARBA" id="ARBA00022833"/>
    </source>
</evidence>
<dbReference type="PANTHER" id="PTHR44163:SF1">
    <property type="entry name" value="U3 SMALL NUCLEOLAR RNA-ASSOCIATED PROTEIN 4 HOMOLOG"/>
    <property type="match status" value="1"/>
</dbReference>
<dbReference type="Pfam" id="PF13639">
    <property type="entry name" value="zf-RING_2"/>
    <property type="match status" value="1"/>
</dbReference>